<accession>A0A3Y9C5R7</accession>
<gene>
    <name evidence="1" type="ORF">AU894_24655</name>
</gene>
<dbReference type="Proteomes" id="UP000839644">
    <property type="component" value="Unassembled WGS sequence"/>
</dbReference>
<dbReference type="EMBL" id="AAAFYZ010000095">
    <property type="protein sequence ID" value="EAB8479323.1"/>
    <property type="molecule type" value="Genomic_DNA"/>
</dbReference>
<protein>
    <submittedName>
        <fullName evidence="1">Uncharacterized protein</fullName>
    </submittedName>
</protein>
<reference evidence="1" key="1">
    <citation type="submission" date="2018-08" db="EMBL/GenBank/DDBJ databases">
        <authorList>
            <person name="Ashton P.M."/>
            <person name="Dallman T."/>
            <person name="Nair S."/>
            <person name="De Pinna E."/>
            <person name="Peters T."/>
            <person name="Grant K."/>
        </authorList>
    </citation>
    <scope>NUCLEOTIDE SEQUENCE [LARGE SCALE GENOMIC DNA]</scope>
    <source>
        <strain evidence="1">43913</strain>
    </source>
</reference>
<sequence length="114" mass="13019">MVVEFIRLLMCMTKMLFYVLCTNASVESLMILEKFDNDHDIPDDKHGKFKVYNNLVELPSTAQRDATVIGKIYNPSPGYVGTGQAVKYDIRADGEQLFEIGEHRLTVRLLVYTD</sequence>
<dbReference type="AlphaFoldDB" id="A0A3Y9C5R7"/>
<name>A0A3Y9C5R7_SALEB</name>
<evidence type="ECO:0000313" key="1">
    <source>
        <dbReference type="EMBL" id="EAB8479323.1"/>
    </source>
</evidence>
<comment type="caution">
    <text evidence="1">The sequence shown here is derived from an EMBL/GenBank/DDBJ whole genome shotgun (WGS) entry which is preliminary data.</text>
</comment>
<organism evidence="1">
    <name type="scientific">Salmonella enterica subsp. enterica serovar Java</name>
    <dbReference type="NCBI Taxonomy" id="224729"/>
    <lineage>
        <taxon>Bacteria</taxon>
        <taxon>Pseudomonadati</taxon>
        <taxon>Pseudomonadota</taxon>
        <taxon>Gammaproteobacteria</taxon>
        <taxon>Enterobacterales</taxon>
        <taxon>Enterobacteriaceae</taxon>
        <taxon>Salmonella</taxon>
    </lineage>
</organism>
<proteinExistence type="predicted"/>